<dbReference type="STRING" id="90262.A0A1X2HY40"/>
<dbReference type="PANTHER" id="PTHR47424:SF3">
    <property type="entry name" value="REGULATORY PROTEIN GAL4"/>
    <property type="match status" value="1"/>
</dbReference>
<feature type="region of interest" description="Disordered" evidence="6">
    <location>
        <begin position="714"/>
        <end position="735"/>
    </location>
</feature>
<organism evidence="8 9">
    <name type="scientific">Absidia repens</name>
    <dbReference type="NCBI Taxonomy" id="90262"/>
    <lineage>
        <taxon>Eukaryota</taxon>
        <taxon>Fungi</taxon>
        <taxon>Fungi incertae sedis</taxon>
        <taxon>Mucoromycota</taxon>
        <taxon>Mucoromycotina</taxon>
        <taxon>Mucoromycetes</taxon>
        <taxon>Mucorales</taxon>
        <taxon>Cunninghamellaceae</taxon>
        <taxon>Absidia</taxon>
    </lineage>
</organism>
<dbReference type="AlphaFoldDB" id="A0A1X2HY40"/>
<evidence type="ECO:0000256" key="2">
    <source>
        <dbReference type="ARBA" id="ARBA00023125"/>
    </source>
</evidence>
<feature type="coiled-coil region" evidence="5">
    <location>
        <begin position="467"/>
        <end position="494"/>
    </location>
</feature>
<keyword evidence="5" id="KW-0175">Coiled coil</keyword>
<keyword evidence="1" id="KW-0805">Transcription regulation</keyword>
<evidence type="ECO:0000313" key="8">
    <source>
        <dbReference type="EMBL" id="ORZ05031.1"/>
    </source>
</evidence>
<dbReference type="OrthoDB" id="2285422at2759"/>
<dbReference type="CDD" id="cd12148">
    <property type="entry name" value="fungal_TF_MHR"/>
    <property type="match status" value="1"/>
</dbReference>
<keyword evidence="9" id="KW-1185">Reference proteome</keyword>
<protein>
    <recommendedName>
        <fullName evidence="7">Xylanolytic transcriptional activator regulatory domain-containing protein</fullName>
    </recommendedName>
</protein>
<comment type="caution">
    <text evidence="8">The sequence shown here is derived from an EMBL/GenBank/DDBJ whole genome shotgun (WGS) entry which is preliminary data.</text>
</comment>
<keyword evidence="2" id="KW-0238">DNA-binding</keyword>
<evidence type="ECO:0000313" key="9">
    <source>
        <dbReference type="Proteomes" id="UP000193560"/>
    </source>
</evidence>
<evidence type="ECO:0000256" key="3">
    <source>
        <dbReference type="ARBA" id="ARBA00023163"/>
    </source>
</evidence>
<dbReference type="Proteomes" id="UP000193560">
    <property type="component" value="Unassembled WGS sequence"/>
</dbReference>
<feature type="domain" description="Xylanolytic transcriptional activator regulatory" evidence="7">
    <location>
        <begin position="261"/>
        <end position="449"/>
    </location>
</feature>
<gene>
    <name evidence="8" type="ORF">BCR42DRAFT_384744</name>
</gene>
<dbReference type="EMBL" id="MCGE01000046">
    <property type="protein sequence ID" value="ORZ05031.1"/>
    <property type="molecule type" value="Genomic_DNA"/>
</dbReference>
<sequence length="791" mass="90415">MPFDTVEHTHKRLRYDGSWEDPEDAGYQFIPSQPPQPSHFWDSPNLDIHARSSSSSLLDWQTNTLNGYLDPYHKNNADYSIPIRERKISIPSQFSTSPISDHDVLTSPTFYTTSLTTTSTTCSQQQDIDGTTTKSSFSSDIEYSRVHDILSKCSVSYTTTGMNVEAKVTNATELRSLIDTFSKLCPSMPTTNANDNDSTPLQPTMSPLSTSKGIALYRNKLHKSKPVNFFDSVCNLSHLLRSSSIKSTTLSLRQIGDACMETYFDCWVRYSPIIDKKEFMAWYQAAPNPMETLIVNAICSLVFSHTVNHHAQPGLENFKHDQELVLQQQNSFFDRARKYLEMTFDTPDRWTVVALLFMSCTAKPDRRHHYSGMATSALLDLEIYPRMVDDQDDSFEKEMDTRLWWFAWSLDFYLYSTGVPRNTPRTNRKGLVDMPRICEEDIDEVEHGVLADIHCLKWWRFQSDVIAEVYEQDNNMTEEQLQQYDDQLLQMYNELPDYLQSDSGFSYGCEDLLMVCVRVNVEFNATRIILHMPFLPDSTNLHPTSTALQSLNICLKTALVQLRTIGSCNKDGRRCAFDRDELWRASEIISLSMDVYRNCDPVTNRELLLQGIDMDEYTLGLQNAMAIMQASSEFKIGRKDWVQVTDWLKDEMARHRQQDILVAPVVQIGTNHQHFSTSSGTTRDAMDGMMTRIKMEPDTTSWLSSSSSSNESAFSTMSIPSVSSSPPSIKTPSSSLSSSVEFIAFCPDAKRLTSSTKKQQPQQRQQPAARFRYFNPRMMNKFLFIDDHPLL</sequence>
<name>A0A1X2HY40_9FUNG</name>
<dbReference type="GO" id="GO:0006351">
    <property type="term" value="P:DNA-templated transcription"/>
    <property type="evidence" value="ECO:0007669"/>
    <property type="project" value="InterPro"/>
</dbReference>
<dbReference type="GO" id="GO:0008270">
    <property type="term" value="F:zinc ion binding"/>
    <property type="evidence" value="ECO:0007669"/>
    <property type="project" value="InterPro"/>
</dbReference>
<keyword evidence="3" id="KW-0804">Transcription</keyword>
<evidence type="ECO:0000259" key="7">
    <source>
        <dbReference type="Pfam" id="PF04082"/>
    </source>
</evidence>
<dbReference type="Pfam" id="PF04082">
    <property type="entry name" value="Fungal_trans"/>
    <property type="match status" value="1"/>
</dbReference>
<keyword evidence="4" id="KW-0539">Nucleus</keyword>
<dbReference type="InterPro" id="IPR051127">
    <property type="entry name" value="Fungal_SecMet_Regulators"/>
</dbReference>
<dbReference type="InterPro" id="IPR007219">
    <property type="entry name" value="XnlR_reg_dom"/>
</dbReference>
<evidence type="ECO:0000256" key="1">
    <source>
        <dbReference type="ARBA" id="ARBA00023015"/>
    </source>
</evidence>
<reference evidence="8 9" key="1">
    <citation type="submission" date="2016-07" db="EMBL/GenBank/DDBJ databases">
        <title>Pervasive Adenine N6-methylation of Active Genes in Fungi.</title>
        <authorList>
            <consortium name="DOE Joint Genome Institute"/>
            <person name="Mondo S.J."/>
            <person name="Dannebaum R.O."/>
            <person name="Kuo R.C."/>
            <person name="Labutti K."/>
            <person name="Haridas S."/>
            <person name="Kuo A."/>
            <person name="Salamov A."/>
            <person name="Ahrendt S.R."/>
            <person name="Lipzen A."/>
            <person name="Sullivan W."/>
            <person name="Andreopoulos W.B."/>
            <person name="Clum A."/>
            <person name="Lindquist E."/>
            <person name="Daum C."/>
            <person name="Ramamoorthy G.K."/>
            <person name="Gryganskyi A."/>
            <person name="Culley D."/>
            <person name="Magnuson J.K."/>
            <person name="James T.Y."/>
            <person name="O'Malley M.A."/>
            <person name="Stajich J.E."/>
            <person name="Spatafora J.W."/>
            <person name="Visel A."/>
            <person name="Grigoriev I.V."/>
        </authorList>
    </citation>
    <scope>NUCLEOTIDE SEQUENCE [LARGE SCALE GENOMIC DNA]</scope>
    <source>
        <strain evidence="8 9">NRRL 1336</strain>
    </source>
</reference>
<evidence type="ECO:0000256" key="4">
    <source>
        <dbReference type="ARBA" id="ARBA00023242"/>
    </source>
</evidence>
<evidence type="ECO:0000256" key="5">
    <source>
        <dbReference type="SAM" id="Coils"/>
    </source>
</evidence>
<proteinExistence type="predicted"/>
<dbReference type="GO" id="GO:0003677">
    <property type="term" value="F:DNA binding"/>
    <property type="evidence" value="ECO:0007669"/>
    <property type="project" value="UniProtKB-KW"/>
</dbReference>
<dbReference type="PANTHER" id="PTHR47424">
    <property type="entry name" value="REGULATORY PROTEIN GAL4"/>
    <property type="match status" value="1"/>
</dbReference>
<accession>A0A1X2HY40</accession>
<evidence type="ECO:0000256" key="6">
    <source>
        <dbReference type="SAM" id="MobiDB-lite"/>
    </source>
</evidence>